<reference evidence="3 5" key="1">
    <citation type="journal article" date="2014" name="Genome Announc.">
        <title>Draft Genome Sequences of Streptococcus bovis Strains ATCC 33317 and JB1.</title>
        <authorList>
            <person name="Benahmed F.H."/>
            <person name="Gopinath G.R."/>
            <person name="Harbottle H."/>
            <person name="Cotta M.A."/>
            <person name="Luo Y."/>
            <person name="Henderson C."/>
            <person name="Teri P."/>
            <person name="Soppet D."/>
            <person name="Rasmussen M."/>
            <person name="Whitehead T.R."/>
            <person name="Davidson M."/>
        </authorList>
    </citation>
    <scope>NUCLEOTIDE SEQUENCE [LARGE SCALE GENOMIC DNA]</scope>
    <source>
        <strain evidence="3 5">JB1</strain>
    </source>
</reference>
<sequence length="218" mass="24785">MKHKQTYFTLGSTFLVIFMMLGYVVKFYPEAVTGLDSSIQLSVRGDLPAHLTAFFKVITNFGHEALVFVYTFAIAAFFYFRKNWKTEGLLLAGNLVLMGAFSTVFKYLYNRPRPSLEFLVKRPMGPSFPSWHAASSMIVAISLMIIIEQHLTKTVAKRLLQVLVVVLALLTAVSRIYLGVHYPTDILGGWLLALAISLAVYPIYDKKRFEWRFQGKQD</sequence>
<proteinExistence type="predicted"/>
<organism evidence="3 5">
    <name type="scientific">Streptococcus equinus JB1</name>
    <dbReference type="NCBI Taxonomy" id="1294274"/>
    <lineage>
        <taxon>Bacteria</taxon>
        <taxon>Bacillati</taxon>
        <taxon>Bacillota</taxon>
        <taxon>Bacilli</taxon>
        <taxon>Lactobacillales</taxon>
        <taxon>Streptococcaceae</taxon>
        <taxon>Streptococcus</taxon>
    </lineage>
</organism>
<evidence type="ECO:0000313" key="6">
    <source>
        <dbReference type="Proteomes" id="UP000182793"/>
    </source>
</evidence>
<accession>A0A091CBE6</accession>
<dbReference type="InterPro" id="IPR036938">
    <property type="entry name" value="PAP2/HPO_sf"/>
</dbReference>
<evidence type="ECO:0000313" key="5">
    <source>
        <dbReference type="Proteomes" id="UP000029382"/>
    </source>
</evidence>
<keyword evidence="1" id="KW-1133">Transmembrane helix</keyword>
<dbReference type="PANTHER" id="PTHR14969">
    <property type="entry name" value="SPHINGOSINE-1-PHOSPHATE PHOSPHOHYDROLASE"/>
    <property type="match status" value="1"/>
</dbReference>
<keyword evidence="1" id="KW-0472">Membrane</keyword>
<feature type="transmembrane region" description="Helical" evidence="1">
    <location>
        <begin position="89"/>
        <end position="109"/>
    </location>
</feature>
<protein>
    <submittedName>
        <fullName evidence="3 4">Phosphatase</fullName>
    </submittedName>
</protein>
<dbReference type="RefSeq" id="WP_039696402.1">
    <property type="nucleotide sequence ID" value="NZ_AUZH01000012.1"/>
</dbReference>
<evidence type="ECO:0000313" key="3">
    <source>
        <dbReference type="EMBL" id="KFN88448.1"/>
    </source>
</evidence>
<feature type="transmembrane region" description="Helical" evidence="1">
    <location>
        <begin position="61"/>
        <end position="80"/>
    </location>
</feature>
<dbReference type="EMBL" id="AUZH01000012">
    <property type="protein sequence ID" value="KFN88448.1"/>
    <property type="molecule type" value="Genomic_DNA"/>
</dbReference>
<dbReference type="AlphaFoldDB" id="A0A091CBE6"/>
<dbReference type="SMART" id="SM00014">
    <property type="entry name" value="acidPPc"/>
    <property type="match status" value="1"/>
</dbReference>
<dbReference type="PANTHER" id="PTHR14969:SF13">
    <property type="entry name" value="AT30094P"/>
    <property type="match status" value="1"/>
</dbReference>
<dbReference type="CDD" id="cd03392">
    <property type="entry name" value="PAP2_like_2"/>
    <property type="match status" value="1"/>
</dbReference>
<dbReference type="Gene3D" id="1.20.144.10">
    <property type="entry name" value="Phosphatidic acid phosphatase type 2/haloperoxidase"/>
    <property type="match status" value="2"/>
</dbReference>
<dbReference type="EMBL" id="FOTG01000002">
    <property type="protein sequence ID" value="SFL05543.1"/>
    <property type="molecule type" value="Genomic_DNA"/>
</dbReference>
<keyword evidence="1" id="KW-0812">Transmembrane</keyword>
<gene>
    <name evidence="3" type="ORF">H702_03400</name>
    <name evidence="4" type="ORF">SAMN02910290_00258</name>
</gene>
<reference evidence="4 6" key="2">
    <citation type="submission" date="2016-10" db="EMBL/GenBank/DDBJ databases">
        <authorList>
            <person name="Varghese N."/>
            <person name="Submissions S."/>
        </authorList>
    </citation>
    <scope>NUCLEOTIDE SEQUENCE [LARGE SCALE GENOMIC DNA]</scope>
    <source>
        <strain evidence="4 6">JB1</strain>
    </source>
</reference>
<evidence type="ECO:0000256" key="1">
    <source>
        <dbReference type="SAM" id="Phobius"/>
    </source>
</evidence>
<dbReference type="SUPFAM" id="SSF48317">
    <property type="entry name" value="Acid phosphatase/Vanadium-dependent haloperoxidase"/>
    <property type="match status" value="1"/>
</dbReference>
<feature type="transmembrane region" description="Helical" evidence="1">
    <location>
        <begin position="7"/>
        <end position="25"/>
    </location>
</feature>
<feature type="transmembrane region" description="Helical" evidence="1">
    <location>
        <begin position="159"/>
        <end position="180"/>
    </location>
</feature>
<evidence type="ECO:0000259" key="2">
    <source>
        <dbReference type="SMART" id="SM00014"/>
    </source>
</evidence>
<evidence type="ECO:0000313" key="4">
    <source>
        <dbReference type="EMBL" id="SFL05543.1"/>
    </source>
</evidence>
<dbReference type="Proteomes" id="UP000029382">
    <property type="component" value="Unassembled WGS sequence"/>
</dbReference>
<name>A0A091CBE6_STREI</name>
<dbReference type="InterPro" id="IPR000326">
    <property type="entry name" value="PAP2/HPO"/>
</dbReference>
<comment type="caution">
    <text evidence="3">The sequence shown here is derived from an EMBL/GenBank/DDBJ whole genome shotgun (WGS) entry which is preliminary data.</text>
</comment>
<keyword evidence="6" id="KW-1185">Reference proteome</keyword>
<feature type="transmembrane region" description="Helical" evidence="1">
    <location>
        <begin position="186"/>
        <end position="204"/>
    </location>
</feature>
<dbReference type="Proteomes" id="UP000182793">
    <property type="component" value="Unassembled WGS sequence"/>
</dbReference>
<feature type="domain" description="Phosphatidic acid phosphatase type 2/haloperoxidase" evidence="2">
    <location>
        <begin position="89"/>
        <end position="201"/>
    </location>
</feature>
<feature type="transmembrane region" description="Helical" evidence="1">
    <location>
        <begin position="129"/>
        <end position="147"/>
    </location>
</feature>
<dbReference type="Pfam" id="PF01569">
    <property type="entry name" value="PAP2"/>
    <property type="match status" value="1"/>
</dbReference>